<name>Q5N7S0_ORYSJ</name>
<feature type="region of interest" description="Disordered" evidence="1">
    <location>
        <begin position="68"/>
        <end position="93"/>
    </location>
</feature>
<evidence type="ECO:0000256" key="1">
    <source>
        <dbReference type="SAM" id="MobiDB-lite"/>
    </source>
</evidence>
<protein>
    <submittedName>
        <fullName evidence="2">Uncharacterized protein P0034C09.24</fullName>
    </submittedName>
</protein>
<accession>Q5N7S0</accession>
<dbReference type="AlphaFoldDB" id="Q5N7S0"/>
<organism evidence="2">
    <name type="scientific">Oryza sativa subsp. japonica</name>
    <name type="common">Rice</name>
    <dbReference type="NCBI Taxonomy" id="39947"/>
    <lineage>
        <taxon>Eukaryota</taxon>
        <taxon>Viridiplantae</taxon>
        <taxon>Streptophyta</taxon>
        <taxon>Embryophyta</taxon>
        <taxon>Tracheophyta</taxon>
        <taxon>Spermatophyta</taxon>
        <taxon>Magnoliopsida</taxon>
        <taxon>Liliopsida</taxon>
        <taxon>Poales</taxon>
        <taxon>Poaceae</taxon>
        <taxon>BOP clade</taxon>
        <taxon>Oryzoideae</taxon>
        <taxon>Oryzeae</taxon>
        <taxon>Oryzinae</taxon>
        <taxon>Oryza</taxon>
        <taxon>Oryza sativa</taxon>
    </lineage>
</organism>
<reference evidence="2" key="1">
    <citation type="journal article" date="2002" name="Nature">
        <title>The genome sequence and structure of rice chromosome 1.</title>
        <authorList>
            <person name="Sasaki T."/>
            <person name="Matsumoto T."/>
            <person name="Yamamoto K."/>
            <person name="Sakata K."/>
            <person name="Baba T."/>
            <person name="Katayose Y."/>
            <person name="Wu J."/>
            <person name="Niimura Y."/>
            <person name="Cheng Z."/>
            <person name="Nagamura Y."/>
            <person name="Antonio B.A."/>
            <person name="Kanamori H."/>
            <person name="Hosokawa S."/>
            <person name="Masukawa M."/>
            <person name="Arikawa K."/>
            <person name="Chiden Y."/>
            <person name="Hayashi M."/>
            <person name="Okamoto M."/>
            <person name="Ando T."/>
            <person name="Aoki H."/>
            <person name="Arita K."/>
            <person name="Hamada M."/>
            <person name="Harada C."/>
            <person name="Hijishita S."/>
            <person name="Honda M."/>
            <person name="Ichikawa Y."/>
            <person name="Idonuma A."/>
            <person name="Iijima M."/>
            <person name="Ikeda M."/>
            <person name="Ikeno M."/>
            <person name="Itoh S."/>
            <person name="Itoh T."/>
            <person name="Itoh Y."/>
            <person name="Itoh Y."/>
            <person name="Iwabuchi A."/>
            <person name="Kamiya K."/>
            <person name="Karasawa W."/>
            <person name="Katagiri S."/>
            <person name="Kikuta A."/>
            <person name="Kobayashi N."/>
            <person name="Kono I."/>
            <person name="Machita K."/>
            <person name="Maehara T."/>
            <person name="Mizuno H."/>
            <person name="Mizubayashi T."/>
            <person name="Mukai Y."/>
            <person name="Nagasaki H."/>
            <person name="Nakashima M."/>
            <person name="Nakama Y."/>
            <person name="Nakamichi Y."/>
            <person name="Nakamura M."/>
            <person name="Namiki N."/>
            <person name="Negishi M."/>
            <person name="Ohta I."/>
            <person name="Ono N."/>
            <person name="Saji S."/>
            <person name="Sakai K."/>
            <person name="Shibata M."/>
            <person name="Shimokawa T."/>
            <person name="Shomura A."/>
            <person name="Song J."/>
            <person name="Takazaki Y."/>
            <person name="Terasawa K."/>
            <person name="Tsuji K."/>
            <person name="Waki K."/>
            <person name="Yamagata H."/>
            <person name="Yamane H."/>
            <person name="Yoshiki S."/>
            <person name="Yoshihara R."/>
            <person name="Yukawa K."/>
            <person name="Zhong H."/>
            <person name="Iwama H."/>
            <person name="Endo T."/>
            <person name="Ito H."/>
            <person name="Hahn J.H."/>
            <person name="Kim H.I."/>
            <person name="Eun M.Y."/>
            <person name="Yano M."/>
            <person name="Jiang J."/>
            <person name="Gojobori T."/>
        </authorList>
    </citation>
    <scope>NUCLEOTIDE SEQUENCE [LARGE SCALE GENOMIC DNA]</scope>
</reference>
<dbReference type="Proteomes" id="UP000817658">
    <property type="component" value="Chromosome 1"/>
</dbReference>
<sequence length="93" mass="10097">MELELLLRRDHYSAFICSLPTPPLLSAPPPLPRQCPNPQPLVLAARQFPSPLSASPALAGGYRRHLPPQAHATAPSFANRHCRSGRAGEGREI</sequence>
<dbReference type="EMBL" id="AP003450">
    <property type="protein sequence ID" value="BAD82491.1"/>
    <property type="molecule type" value="Genomic_DNA"/>
</dbReference>
<proteinExistence type="predicted"/>
<gene>
    <name evidence="2" type="primary">P0034C09.24</name>
</gene>
<evidence type="ECO:0000313" key="2">
    <source>
        <dbReference type="EMBL" id="BAD82491.1"/>
    </source>
</evidence>